<name>A0A0V0TFB6_9BILA</name>
<reference evidence="1 2" key="1">
    <citation type="submission" date="2015-01" db="EMBL/GenBank/DDBJ databases">
        <title>Evolution of Trichinella species and genotypes.</title>
        <authorList>
            <person name="Korhonen P.K."/>
            <person name="Edoardo P."/>
            <person name="Giuseppe L.R."/>
            <person name="Gasser R.B."/>
        </authorList>
    </citation>
    <scope>NUCLEOTIDE SEQUENCE [LARGE SCALE GENOMIC DNA]</scope>
    <source>
        <strain evidence="1">ISS417</strain>
    </source>
</reference>
<dbReference type="Proteomes" id="UP000055048">
    <property type="component" value="Unassembled WGS sequence"/>
</dbReference>
<keyword evidence="2" id="KW-1185">Reference proteome</keyword>
<dbReference type="AlphaFoldDB" id="A0A0V0TFB6"/>
<comment type="caution">
    <text evidence="1">The sequence shown here is derived from an EMBL/GenBank/DDBJ whole genome shotgun (WGS) entry which is preliminary data.</text>
</comment>
<accession>A0A0V0TFB6</accession>
<evidence type="ECO:0000313" key="2">
    <source>
        <dbReference type="Proteomes" id="UP000055048"/>
    </source>
</evidence>
<protein>
    <submittedName>
        <fullName evidence="1">Uncharacterized protein</fullName>
    </submittedName>
</protein>
<proteinExistence type="predicted"/>
<evidence type="ECO:0000313" key="1">
    <source>
        <dbReference type="EMBL" id="KRX37720.1"/>
    </source>
</evidence>
<dbReference type="EMBL" id="JYDJ01000297">
    <property type="protein sequence ID" value="KRX37720.1"/>
    <property type="molecule type" value="Genomic_DNA"/>
</dbReference>
<organism evidence="1 2">
    <name type="scientific">Trichinella murrelli</name>
    <dbReference type="NCBI Taxonomy" id="144512"/>
    <lineage>
        <taxon>Eukaryota</taxon>
        <taxon>Metazoa</taxon>
        <taxon>Ecdysozoa</taxon>
        <taxon>Nematoda</taxon>
        <taxon>Enoplea</taxon>
        <taxon>Dorylaimia</taxon>
        <taxon>Trichinellida</taxon>
        <taxon>Trichinellidae</taxon>
        <taxon>Trichinella</taxon>
    </lineage>
</organism>
<sequence length="122" mass="13574">MTSSWLVGWARRENSAGALLLFPGKSMLENAITGPAANEPIESVTQSERSGRTPVLDRILMEHKKADNVHNYTYLHTYTHARAVYLVVNIMRESTACRQYTSGVTGHAVEKAVLWSCARLGR</sequence>
<gene>
    <name evidence="1" type="ORF">T05_8120</name>
</gene>
<dbReference type="OrthoDB" id="10271648at2759"/>